<evidence type="ECO:0000313" key="3">
    <source>
        <dbReference type="Proteomes" id="UP000262954"/>
    </source>
</evidence>
<organism evidence="2 3">
    <name type="scientific">Coprobacter fastidiosus</name>
    <dbReference type="NCBI Taxonomy" id="1099853"/>
    <lineage>
        <taxon>Bacteria</taxon>
        <taxon>Pseudomonadati</taxon>
        <taxon>Bacteroidota</taxon>
        <taxon>Bacteroidia</taxon>
        <taxon>Bacteroidales</taxon>
        <taxon>Barnesiellaceae</taxon>
        <taxon>Coprobacter</taxon>
    </lineage>
</organism>
<feature type="signal peptide" evidence="1">
    <location>
        <begin position="1"/>
        <end position="19"/>
    </location>
</feature>
<dbReference type="EMBL" id="DNWC01000017">
    <property type="protein sequence ID" value="HBJ07555.1"/>
    <property type="molecule type" value="Genomic_DNA"/>
</dbReference>
<dbReference type="InterPro" id="IPR019734">
    <property type="entry name" value="TPR_rpt"/>
</dbReference>
<reference evidence="2 3" key="1">
    <citation type="journal article" date="2018" name="Nat. Biotechnol.">
        <title>A standardized bacterial taxonomy based on genome phylogeny substantially revises the tree of life.</title>
        <authorList>
            <person name="Parks D.H."/>
            <person name="Chuvochina M."/>
            <person name="Waite D.W."/>
            <person name="Rinke C."/>
            <person name="Skarshewski A."/>
            <person name="Chaumeil P.A."/>
            <person name="Hugenholtz P."/>
        </authorList>
    </citation>
    <scope>NUCLEOTIDE SEQUENCE [LARGE SCALE GENOMIC DNA]</scope>
    <source>
        <strain evidence="2">UBA11482</strain>
    </source>
</reference>
<keyword evidence="1" id="KW-0732">Signal</keyword>
<proteinExistence type="predicted"/>
<dbReference type="Pfam" id="PF13432">
    <property type="entry name" value="TPR_16"/>
    <property type="match status" value="1"/>
</dbReference>
<feature type="chain" id="PRO_5016807502" evidence="1">
    <location>
        <begin position="20"/>
        <end position="413"/>
    </location>
</feature>
<accession>A0A354LZ66</accession>
<dbReference type="SUPFAM" id="SSF48452">
    <property type="entry name" value="TPR-like"/>
    <property type="match status" value="2"/>
</dbReference>
<dbReference type="Proteomes" id="UP000262954">
    <property type="component" value="Unassembled WGS sequence"/>
</dbReference>
<dbReference type="AlphaFoldDB" id="A0A354LZ66"/>
<comment type="caution">
    <text evidence="2">The sequence shown here is derived from an EMBL/GenBank/DDBJ whole genome shotgun (WGS) entry which is preliminary data.</text>
</comment>
<evidence type="ECO:0000313" key="2">
    <source>
        <dbReference type="EMBL" id="HBJ07555.1"/>
    </source>
</evidence>
<sequence>MKKVLLTAGICLFAGSVFAQMKNVNAAFNEAKMPKPNFGEARKSINEALKNPDTKDLAKTWYVAGFIENKSFEGDYNKTLIKQSVNEKNMYNALLDSYEKYLVAAKLDTMPNEKGKVKSKYLKDIKNTIKNNQPHFWSAGAYFYNEKDYKKAYKMWEIYQDIPKLNFMAKETLNATDSSYMQIRYYAALAAFQTKDNKLAIKALNEAKKDNYEIQDIYYYLVYAYSQEKDTVNQLNTLKEAVEVLGEKANDPKYQFMSQLINLCIYTGKGDDAIAYLKKALETNPNIAEYWKVLAVLYYENKKDEANAVQCLEKAISVKPDYADAYGELGRIYFNKAVTASNEASLIKNDAEYQKVREEVVLAAYKKALPYYEKAHSMKPDENEYMIALRGIYYNLGDEANLKKIEAEMNASE</sequence>
<evidence type="ECO:0000256" key="1">
    <source>
        <dbReference type="SAM" id="SignalP"/>
    </source>
</evidence>
<dbReference type="InterPro" id="IPR011990">
    <property type="entry name" value="TPR-like_helical_dom_sf"/>
</dbReference>
<gene>
    <name evidence="2" type="ORF">DDY73_00985</name>
</gene>
<dbReference type="Gene3D" id="1.25.40.10">
    <property type="entry name" value="Tetratricopeptide repeat domain"/>
    <property type="match status" value="2"/>
</dbReference>
<dbReference type="SMART" id="SM00028">
    <property type="entry name" value="TPR"/>
    <property type="match status" value="3"/>
</dbReference>
<name>A0A354LZ66_9BACT</name>
<protein>
    <submittedName>
        <fullName evidence="2">Uncharacterized protein</fullName>
    </submittedName>
</protein>